<sequence length="87" mass="9889">MPSTNDFIRTAISFEYAGVQGLNTFFWRVQDIGTDPLPNVVLGEVVQQYYDSLKNIMCDQWKLGCAAYENLTSFEPKEFIFPSDPGL</sequence>
<organism evidence="1">
    <name type="scientific">marine sediment metagenome</name>
    <dbReference type="NCBI Taxonomy" id="412755"/>
    <lineage>
        <taxon>unclassified sequences</taxon>
        <taxon>metagenomes</taxon>
        <taxon>ecological metagenomes</taxon>
    </lineage>
</organism>
<dbReference type="EMBL" id="BART01030434">
    <property type="protein sequence ID" value="GAH17163.1"/>
    <property type="molecule type" value="Genomic_DNA"/>
</dbReference>
<evidence type="ECO:0000313" key="1">
    <source>
        <dbReference type="EMBL" id="GAH17163.1"/>
    </source>
</evidence>
<feature type="non-terminal residue" evidence="1">
    <location>
        <position position="87"/>
    </location>
</feature>
<protein>
    <submittedName>
        <fullName evidence="1">Uncharacterized protein</fullName>
    </submittedName>
</protein>
<proteinExistence type="predicted"/>
<comment type="caution">
    <text evidence="1">The sequence shown here is derived from an EMBL/GenBank/DDBJ whole genome shotgun (WGS) entry which is preliminary data.</text>
</comment>
<name>X1F8Q8_9ZZZZ</name>
<accession>X1F8Q8</accession>
<reference evidence="1" key="1">
    <citation type="journal article" date="2014" name="Front. Microbiol.">
        <title>High frequency of phylogenetically diverse reductive dehalogenase-homologous genes in deep subseafloor sedimentary metagenomes.</title>
        <authorList>
            <person name="Kawai M."/>
            <person name="Futagami T."/>
            <person name="Toyoda A."/>
            <person name="Takaki Y."/>
            <person name="Nishi S."/>
            <person name="Hori S."/>
            <person name="Arai W."/>
            <person name="Tsubouchi T."/>
            <person name="Morono Y."/>
            <person name="Uchiyama I."/>
            <person name="Ito T."/>
            <person name="Fujiyama A."/>
            <person name="Inagaki F."/>
            <person name="Takami H."/>
        </authorList>
    </citation>
    <scope>NUCLEOTIDE SEQUENCE</scope>
    <source>
        <strain evidence="1">Expedition CK06-06</strain>
    </source>
</reference>
<dbReference type="AlphaFoldDB" id="X1F8Q8"/>
<gene>
    <name evidence="1" type="ORF">S01H4_53147</name>
</gene>